<name>A0A832WQG1_9CREN</name>
<sequence>MYSTELVINAPTFFVRKILMDPMFVSGTSGHIAILKFKDKQKNEYLAGDKIRELSAPTDEFIALYILLKTNKDFKYEEGIFKGPEITVQSIKYYGKTDDGKLEFTIEFMPKNLGNTQTRLYVATNVKYNDSLLDKILGRSAVDFAKHIVEDHFATYARIYFPALYGDVIKNLTSTDRTSQGLMIVPSFEFTGDASSILSKINEIISQLDLGLIKVNFDKLNCSIVVQNKDMKKAVCRSDGNVKIGFEALSMIISAKGQGKIEVYAIKIEDIIDTLYALA</sequence>
<proteinExistence type="predicted"/>
<dbReference type="AlphaFoldDB" id="A0A832WQG1"/>
<accession>A0A832WQG1</accession>
<evidence type="ECO:0000313" key="2">
    <source>
        <dbReference type="Proteomes" id="UP000646844"/>
    </source>
</evidence>
<evidence type="ECO:0000313" key="1">
    <source>
        <dbReference type="EMBL" id="HII73132.1"/>
    </source>
</evidence>
<dbReference type="GeneID" id="1459758"/>
<reference evidence="1" key="1">
    <citation type="journal article" date="2020" name="bioRxiv">
        <title>A rank-normalized archaeal taxonomy based on genome phylogeny resolves widespread incomplete and uneven classifications.</title>
        <authorList>
            <person name="Rinke C."/>
            <person name="Chuvochina M."/>
            <person name="Mussig A.J."/>
            <person name="Chaumeil P.-A."/>
            <person name="Waite D.W."/>
            <person name="Whitman W.B."/>
            <person name="Parks D.H."/>
            <person name="Hugenholtz P."/>
        </authorList>
    </citation>
    <scope>NUCLEOTIDE SEQUENCE</scope>
    <source>
        <strain evidence="1">UBA8838</strain>
    </source>
</reference>
<organism evidence="1 2">
    <name type="scientific">Sulfurisphaera tokodaii</name>
    <dbReference type="NCBI Taxonomy" id="111955"/>
    <lineage>
        <taxon>Archaea</taxon>
        <taxon>Thermoproteota</taxon>
        <taxon>Thermoprotei</taxon>
        <taxon>Sulfolobales</taxon>
        <taxon>Sulfolobaceae</taxon>
        <taxon>Sulfurisphaera</taxon>
    </lineage>
</organism>
<gene>
    <name evidence="1" type="ORF">HA332_01705</name>
</gene>
<dbReference type="Proteomes" id="UP000646844">
    <property type="component" value="Unassembled WGS sequence"/>
</dbReference>
<dbReference type="EMBL" id="DUJO01000006">
    <property type="protein sequence ID" value="HII73132.1"/>
    <property type="molecule type" value="Genomic_DNA"/>
</dbReference>
<protein>
    <submittedName>
        <fullName evidence="1">Uncharacterized protein</fullName>
    </submittedName>
</protein>
<dbReference type="OMA" id="TMESIKY"/>
<dbReference type="RefSeq" id="WP_010979772.1">
    <property type="nucleotide sequence ID" value="NZ_BAABQO010000006.1"/>
</dbReference>
<comment type="caution">
    <text evidence="1">The sequence shown here is derived from an EMBL/GenBank/DDBJ whole genome shotgun (WGS) entry which is preliminary data.</text>
</comment>